<evidence type="ECO:0000256" key="2">
    <source>
        <dbReference type="ARBA" id="ARBA00023002"/>
    </source>
</evidence>
<keyword evidence="2" id="KW-0560">Oxidoreductase</keyword>
<dbReference type="EMBL" id="WMQE01000026">
    <property type="protein sequence ID" value="MTK21953.1"/>
    <property type="molecule type" value="Genomic_DNA"/>
</dbReference>
<dbReference type="PANTHER" id="PTHR42760">
    <property type="entry name" value="SHORT-CHAIN DEHYDROGENASES/REDUCTASES FAMILY MEMBER"/>
    <property type="match status" value="1"/>
</dbReference>
<dbReference type="PRINTS" id="PR00080">
    <property type="entry name" value="SDRFAMILY"/>
</dbReference>
<feature type="domain" description="Ketoreductase" evidence="4">
    <location>
        <begin position="7"/>
        <end position="184"/>
    </location>
</feature>
<dbReference type="InterPro" id="IPR002347">
    <property type="entry name" value="SDR_fam"/>
</dbReference>
<dbReference type="Gene3D" id="3.40.50.720">
    <property type="entry name" value="NAD(P)-binding Rossmann-like Domain"/>
    <property type="match status" value="1"/>
</dbReference>
<dbReference type="GO" id="GO:0016616">
    <property type="term" value="F:oxidoreductase activity, acting on the CH-OH group of donors, NAD or NADP as acceptor"/>
    <property type="evidence" value="ECO:0007669"/>
    <property type="project" value="TreeGrafter"/>
</dbReference>
<evidence type="ECO:0000313" key="5">
    <source>
        <dbReference type="EMBL" id="MTK21953.1"/>
    </source>
</evidence>
<dbReference type="FunFam" id="3.40.50.720:FF:000084">
    <property type="entry name" value="Short-chain dehydrogenase reductase"/>
    <property type="match status" value="1"/>
</dbReference>
<dbReference type="RefSeq" id="WP_006784645.1">
    <property type="nucleotide sequence ID" value="NZ_CABJBH010000001.1"/>
</dbReference>
<dbReference type="Proteomes" id="UP000487649">
    <property type="component" value="Unassembled WGS sequence"/>
</dbReference>
<dbReference type="GO" id="GO:0048038">
    <property type="term" value="F:quinone binding"/>
    <property type="evidence" value="ECO:0007669"/>
    <property type="project" value="TreeGrafter"/>
</dbReference>
<dbReference type="InterPro" id="IPR057326">
    <property type="entry name" value="KR_dom"/>
</dbReference>
<dbReference type="PANTHER" id="PTHR42760:SF133">
    <property type="entry name" value="3-OXOACYL-[ACYL-CARRIER-PROTEIN] REDUCTASE"/>
    <property type="match status" value="1"/>
</dbReference>
<comment type="caution">
    <text evidence="5">The sequence shown here is derived from an EMBL/GenBank/DDBJ whole genome shotgun (WGS) entry which is preliminary data.</text>
</comment>
<comment type="similarity">
    <text evidence="1 3">Belongs to the short-chain dehydrogenases/reductases (SDR) family.</text>
</comment>
<name>A0A9X4XEK0_9FIRM</name>
<dbReference type="InterPro" id="IPR036291">
    <property type="entry name" value="NAD(P)-bd_dom_sf"/>
</dbReference>
<dbReference type="PROSITE" id="PS00061">
    <property type="entry name" value="ADH_SHORT"/>
    <property type="match status" value="1"/>
</dbReference>
<dbReference type="AlphaFoldDB" id="A0A9X4XEK0"/>
<dbReference type="GO" id="GO:0008206">
    <property type="term" value="P:bile acid metabolic process"/>
    <property type="evidence" value="ECO:0007669"/>
    <property type="project" value="UniProtKB-ARBA"/>
</dbReference>
<dbReference type="PRINTS" id="PR00081">
    <property type="entry name" value="GDHRDH"/>
</dbReference>
<evidence type="ECO:0000259" key="4">
    <source>
        <dbReference type="SMART" id="SM00822"/>
    </source>
</evidence>
<protein>
    <submittedName>
        <fullName evidence="5">SDR family oxidoreductase</fullName>
    </submittedName>
</protein>
<accession>A0A9X4XEK0</accession>
<dbReference type="SMART" id="SM00822">
    <property type="entry name" value="PKS_KR"/>
    <property type="match status" value="1"/>
</dbReference>
<evidence type="ECO:0000256" key="3">
    <source>
        <dbReference type="RuleBase" id="RU000363"/>
    </source>
</evidence>
<gene>
    <name evidence="5" type="ORF">GMA92_11060</name>
</gene>
<evidence type="ECO:0000256" key="1">
    <source>
        <dbReference type="ARBA" id="ARBA00006484"/>
    </source>
</evidence>
<organism evidence="5 6">
    <name type="scientific">Turicibacter sanguinis</name>
    <dbReference type="NCBI Taxonomy" id="154288"/>
    <lineage>
        <taxon>Bacteria</taxon>
        <taxon>Bacillati</taxon>
        <taxon>Bacillota</taxon>
        <taxon>Erysipelotrichia</taxon>
        <taxon>Erysipelotrichales</taxon>
        <taxon>Turicibacteraceae</taxon>
        <taxon>Turicibacter</taxon>
    </lineage>
</organism>
<dbReference type="SUPFAM" id="SSF51735">
    <property type="entry name" value="NAD(P)-binding Rossmann-fold domains"/>
    <property type="match status" value="1"/>
</dbReference>
<proteinExistence type="inferred from homology"/>
<dbReference type="Pfam" id="PF00106">
    <property type="entry name" value="adh_short"/>
    <property type="match status" value="1"/>
</dbReference>
<sequence length="248" mass="25784">MFNFKGKTILVTGGAQGIGKETARGIVEGGGHAVILDINEAVGLATAEELGNASFYKIDLGDCDNIRSVISTVLNDFDRVHGLINVGGVISKLPFQEISDAEWERTIRINLTGTFTTCSAIYPYFIEKKGGRIVNVSSVAGKIGGGLLGTAAYASSKAGVNGLTKAIAKEGGKYGISCNAVCPSFTHTAMTKSLSEDAQKNAKVIGMIPLGRAAEPVEIAQMILFFASDAASFVNGEIGDCDGGIVLD</sequence>
<evidence type="ECO:0000313" key="6">
    <source>
        <dbReference type="Proteomes" id="UP000487649"/>
    </source>
</evidence>
<dbReference type="InterPro" id="IPR020904">
    <property type="entry name" value="Sc_DH/Rdtase_CS"/>
</dbReference>
<reference evidence="5 6" key="1">
    <citation type="journal article" date="2019" name="Nat. Med.">
        <title>A library of human gut bacterial isolates paired with longitudinal multiomics data enables mechanistic microbiome research.</title>
        <authorList>
            <person name="Poyet M."/>
            <person name="Groussin M."/>
            <person name="Gibbons S.M."/>
            <person name="Avila-Pacheco J."/>
            <person name="Jiang X."/>
            <person name="Kearney S.M."/>
            <person name="Perrotta A.R."/>
            <person name="Berdy B."/>
            <person name="Zhao S."/>
            <person name="Lieberman T.D."/>
            <person name="Swanson P.K."/>
            <person name="Smith M."/>
            <person name="Roesemann S."/>
            <person name="Alexander J.E."/>
            <person name="Rich S.A."/>
            <person name="Livny J."/>
            <person name="Vlamakis H."/>
            <person name="Clish C."/>
            <person name="Bullock K."/>
            <person name="Deik A."/>
            <person name="Scott J."/>
            <person name="Pierce K.A."/>
            <person name="Xavier R.J."/>
            <person name="Alm E.J."/>
        </authorList>
    </citation>
    <scope>NUCLEOTIDE SEQUENCE [LARGE SCALE GENOMIC DNA]</scope>
    <source>
        <strain evidence="5 6">BIOML-A198</strain>
    </source>
</reference>
<dbReference type="GO" id="GO:0006633">
    <property type="term" value="P:fatty acid biosynthetic process"/>
    <property type="evidence" value="ECO:0007669"/>
    <property type="project" value="TreeGrafter"/>
</dbReference>